<evidence type="ECO:0000256" key="4">
    <source>
        <dbReference type="ARBA" id="ARBA00051722"/>
    </source>
</evidence>
<dbReference type="PANTHER" id="PTHR39181">
    <property type="entry name" value="TYROSINE-PROTEIN PHOSPHATASE YWQE"/>
    <property type="match status" value="1"/>
</dbReference>
<proteinExistence type="inferred from homology"/>
<dbReference type="EMBL" id="CP040812">
    <property type="protein sequence ID" value="QCY68605.1"/>
    <property type="molecule type" value="Genomic_DNA"/>
</dbReference>
<evidence type="ECO:0000256" key="3">
    <source>
        <dbReference type="ARBA" id="ARBA00022801"/>
    </source>
</evidence>
<accession>A0A5B7X047</accession>
<dbReference type="AlphaFoldDB" id="A0A5B7X047"/>
<comment type="similarity">
    <text evidence="1">Belongs to the metallo-dependent hydrolases superfamily. CpsB/CapC family.</text>
</comment>
<dbReference type="Pfam" id="PF19567">
    <property type="entry name" value="CpsB_CapC"/>
    <property type="match status" value="1"/>
</dbReference>
<evidence type="ECO:0000313" key="6">
    <source>
        <dbReference type="Proteomes" id="UP000309016"/>
    </source>
</evidence>
<dbReference type="GO" id="GO:0030145">
    <property type="term" value="F:manganese ion binding"/>
    <property type="evidence" value="ECO:0007669"/>
    <property type="project" value="InterPro"/>
</dbReference>
<evidence type="ECO:0000313" key="5">
    <source>
        <dbReference type="EMBL" id="QCY68605.1"/>
    </source>
</evidence>
<dbReference type="PANTHER" id="PTHR39181:SF1">
    <property type="entry name" value="TYROSINE-PROTEIN PHOSPHATASE YWQE"/>
    <property type="match status" value="1"/>
</dbReference>
<evidence type="ECO:0000256" key="2">
    <source>
        <dbReference type="ARBA" id="ARBA00013064"/>
    </source>
</evidence>
<protein>
    <recommendedName>
        <fullName evidence="2">protein-tyrosine-phosphatase</fullName>
        <ecNumber evidence="2">3.1.3.48</ecNumber>
    </recommendedName>
</protein>
<name>A0A5B7X047_9FLAO</name>
<dbReference type="InterPro" id="IPR016195">
    <property type="entry name" value="Pol/histidinol_Pase-like"/>
</dbReference>
<sequence length="249" mass="28861">MLSIFQKKLFLKDLLEGLTDIHNHLLPGIDDGAGSLADSLELLRKMKMLGYTRFICTPHIMNDYYPNTPSTINSALEKLKNAVAKEPELDKVEIKAAAEYMMDQSFMELIEKEELLVLKDKYLLVEMSYFQAPINLKEILFKIQTHGYRPVLAHPERYAFYHARDLKKYEELKNRGCLFQLNALSLSTHYGSNMQHTAFKLLEAGMIDFIGSDTHRLQHLEKLEAIKITKKQATQLRPVFEKTKEKFSF</sequence>
<dbReference type="KEGG" id="afla:FHG64_03895"/>
<dbReference type="EC" id="3.1.3.48" evidence="2"/>
<dbReference type="Proteomes" id="UP000309016">
    <property type="component" value="Chromosome"/>
</dbReference>
<dbReference type="InterPro" id="IPR016667">
    <property type="entry name" value="Caps_polysacc_synth_CpsB/CapC"/>
</dbReference>
<reference evidence="5 6" key="1">
    <citation type="submission" date="2019-06" db="EMBL/GenBank/DDBJ databases">
        <title>Complete genome sequence of Antarcticibacterium flavum KCTC 52984T from an Antarctic marine sediment.</title>
        <authorList>
            <person name="Lee Y.M."/>
            <person name="Shin S.C."/>
        </authorList>
    </citation>
    <scope>NUCLEOTIDE SEQUENCE [LARGE SCALE GENOMIC DNA]</scope>
    <source>
        <strain evidence="5 6">KCTC 52984</strain>
    </source>
</reference>
<gene>
    <name evidence="5" type="ORF">FHG64_03895</name>
</gene>
<dbReference type="RefSeq" id="WP_139065191.1">
    <property type="nucleotide sequence ID" value="NZ_CP040812.1"/>
</dbReference>
<comment type="catalytic activity">
    <reaction evidence="4">
        <text>O-phospho-L-tyrosyl-[protein] + H2O = L-tyrosyl-[protein] + phosphate</text>
        <dbReference type="Rhea" id="RHEA:10684"/>
        <dbReference type="Rhea" id="RHEA-COMP:10136"/>
        <dbReference type="Rhea" id="RHEA-COMP:20101"/>
        <dbReference type="ChEBI" id="CHEBI:15377"/>
        <dbReference type="ChEBI" id="CHEBI:43474"/>
        <dbReference type="ChEBI" id="CHEBI:46858"/>
        <dbReference type="ChEBI" id="CHEBI:61978"/>
        <dbReference type="EC" id="3.1.3.48"/>
    </reaction>
</comment>
<dbReference type="SUPFAM" id="SSF89550">
    <property type="entry name" value="PHP domain-like"/>
    <property type="match status" value="1"/>
</dbReference>
<keyword evidence="3" id="KW-0378">Hydrolase</keyword>
<keyword evidence="6" id="KW-1185">Reference proteome</keyword>
<dbReference type="OrthoDB" id="9788539at2"/>
<organism evidence="5 6">
    <name type="scientific">Antarcticibacterium flavum</name>
    <dbReference type="NCBI Taxonomy" id="2058175"/>
    <lineage>
        <taxon>Bacteria</taxon>
        <taxon>Pseudomonadati</taxon>
        <taxon>Bacteroidota</taxon>
        <taxon>Flavobacteriia</taxon>
        <taxon>Flavobacteriales</taxon>
        <taxon>Flavobacteriaceae</taxon>
        <taxon>Antarcticibacterium</taxon>
    </lineage>
</organism>
<evidence type="ECO:0000256" key="1">
    <source>
        <dbReference type="ARBA" id="ARBA00005750"/>
    </source>
</evidence>
<dbReference type="PIRSF" id="PIRSF016557">
    <property type="entry name" value="Caps_synth_CpsB"/>
    <property type="match status" value="1"/>
</dbReference>
<dbReference type="Gene3D" id="3.20.20.140">
    <property type="entry name" value="Metal-dependent hydrolases"/>
    <property type="match status" value="1"/>
</dbReference>
<dbReference type="GO" id="GO:0004725">
    <property type="term" value="F:protein tyrosine phosphatase activity"/>
    <property type="evidence" value="ECO:0007669"/>
    <property type="project" value="UniProtKB-EC"/>
</dbReference>